<dbReference type="InterPro" id="IPR016186">
    <property type="entry name" value="C-type_lectin-like/link_sf"/>
</dbReference>
<reference evidence="4" key="1">
    <citation type="submission" date="2025-08" db="UniProtKB">
        <authorList>
            <consortium name="Ensembl"/>
        </authorList>
    </citation>
    <scope>IDENTIFICATION</scope>
</reference>
<dbReference type="InterPro" id="IPR050828">
    <property type="entry name" value="C-type_lectin/matrix_domain"/>
</dbReference>
<name>A0A8B9GSY6_ASTMX</name>
<dbReference type="AlphaFoldDB" id="A0A8B9GSY6"/>
<proteinExistence type="predicted"/>
<dbReference type="CDD" id="cd00037">
    <property type="entry name" value="CLECT"/>
    <property type="match status" value="1"/>
</dbReference>
<evidence type="ECO:0000259" key="3">
    <source>
        <dbReference type="PROSITE" id="PS50041"/>
    </source>
</evidence>
<evidence type="ECO:0000313" key="4">
    <source>
        <dbReference type="Ensembl" id="ENSAMXP00005001247.1"/>
    </source>
</evidence>
<dbReference type="Ensembl" id="ENSAMXT00005001394.1">
    <property type="protein sequence ID" value="ENSAMXP00005001247.1"/>
    <property type="gene ID" value="ENSAMXG00005000750.1"/>
</dbReference>
<feature type="signal peptide" evidence="2">
    <location>
        <begin position="1"/>
        <end position="29"/>
    </location>
</feature>
<dbReference type="Gene3D" id="3.10.100.10">
    <property type="entry name" value="Mannose-Binding Protein A, subunit A"/>
    <property type="match status" value="1"/>
</dbReference>
<feature type="chain" id="PRO_5034279285" description="C-type lectin domain-containing protein" evidence="2">
    <location>
        <begin position="30"/>
        <end position="165"/>
    </location>
</feature>
<evidence type="ECO:0000313" key="5">
    <source>
        <dbReference type="Proteomes" id="UP000694621"/>
    </source>
</evidence>
<keyword evidence="2" id="KW-0732">Signal</keyword>
<dbReference type="Proteomes" id="UP000694621">
    <property type="component" value="Unplaced"/>
</dbReference>
<dbReference type="PANTHER" id="PTHR45710:SF26">
    <property type="entry name" value="RH26557P"/>
    <property type="match status" value="1"/>
</dbReference>
<dbReference type="SUPFAM" id="SSF56436">
    <property type="entry name" value="C-type lectin-like"/>
    <property type="match status" value="1"/>
</dbReference>
<evidence type="ECO:0000256" key="2">
    <source>
        <dbReference type="SAM" id="SignalP"/>
    </source>
</evidence>
<comment type="subcellular location">
    <subcellularLocation>
        <location evidence="1">Cell membrane</location>
        <topology evidence="1">Single-pass type II membrane protein</topology>
    </subcellularLocation>
</comment>
<accession>A0A8B9GSY6</accession>
<feature type="domain" description="C-type lectin" evidence="3">
    <location>
        <begin position="47"/>
        <end position="136"/>
    </location>
</feature>
<dbReference type="GO" id="GO:0005886">
    <property type="term" value="C:plasma membrane"/>
    <property type="evidence" value="ECO:0007669"/>
    <property type="project" value="UniProtKB-SubCell"/>
</dbReference>
<sequence length="165" mass="18359">MDKSLHTSIGKMVIVAVMIVLTISQESGGQHTVYTTVLSPLINDSGIMNKTYEYQGDSGTWSDAFNACTRQNSELASITSEEEQSKFNETAQNNTQIWIGLRRYVWKWSSGELSSVTPTVEQPSILTSEWPNTLSCKSVLKAFSVQLHNQVVILHLNQILNPPVL</sequence>
<evidence type="ECO:0000256" key="1">
    <source>
        <dbReference type="ARBA" id="ARBA00004401"/>
    </source>
</evidence>
<protein>
    <recommendedName>
        <fullName evidence="3">C-type lectin domain-containing protein</fullName>
    </recommendedName>
</protein>
<dbReference type="InterPro" id="IPR016187">
    <property type="entry name" value="CTDL_fold"/>
</dbReference>
<dbReference type="Pfam" id="PF00059">
    <property type="entry name" value="Lectin_C"/>
    <property type="match status" value="1"/>
</dbReference>
<dbReference type="PROSITE" id="PS50041">
    <property type="entry name" value="C_TYPE_LECTIN_2"/>
    <property type="match status" value="1"/>
</dbReference>
<dbReference type="PANTHER" id="PTHR45710">
    <property type="entry name" value="C-TYPE LECTIN DOMAIN-CONTAINING PROTEIN 180"/>
    <property type="match status" value="1"/>
</dbReference>
<organism evidence="4 5">
    <name type="scientific">Astyanax mexicanus</name>
    <name type="common">Blind cave fish</name>
    <name type="synonym">Astyanax fasciatus mexicanus</name>
    <dbReference type="NCBI Taxonomy" id="7994"/>
    <lineage>
        <taxon>Eukaryota</taxon>
        <taxon>Metazoa</taxon>
        <taxon>Chordata</taxon>
        <taxon>Craniata</taxon>
        <taxon>Vertebrata</taxon>
        <taxon>Euteleostomi</taxon>
        <taxon>Actinopterygii</taxon>
        <taxon>Neopterygii</taxon>
        <taxon>Teleostei</taxon>
        <taxon>Ostariophysi</taxon>
        <taxon>Characiformes</taxon>
        <taxon>Characoidei</taxon>
        <taxon>Acestrorhamphidae</taxon>
        <taxon>Acestrorhamphinae</taxon>
        <taxon>Astyanax</taxon>
    </lineage>
</organism>
<dbReference type="InterPro" id="IPR001304">
    <property type="entry name" value="C-type_lectin-like"/>
</dbReference>